<dbReference type="HOGENOM" id="CLU_203091_0_0_3"/>
<name>B1WZZ4_CROS5</name>
<evidence type="ECO:0000313" key="1">
    <source>
        <dbReference type="EMBL" id="ACB52893.1"/>
    </source>
</evidence>
<accession>B1WZZ4</accession>
<reference evidence="1 2" key="1">
    <citation type="journal article" date="2008" name="Proc. Natl. Acad. Sci. U.S.A.">
        <title>The genome of Cyanothece 51142, a unicellular diazotrophic cyanobacterium important in the marine nitrogen cycle.</title>
        <authorList>
            <person name="Welsh E.A."/>
            <person name="Liberton M."/>
            <person name="Stoeckel J."/>
            <person name="Loh T."/>
            <person name="Elvitigala T."/>
            <person name="Wang C."/>
            <person name="Wollam A."/>
            <person name="Fulton R.S."/>
            <person name="Clifton S.W."/>
            <person name="Jacobs J.M."/>
            <person name="Aurora R."/>
            <person name="Ghosh B.K."/>
            <person name="Sherman L.A."/>
            <person name="Smith R.D."/>
            <person name="Wilson R.K."/>
            <person name="Pakrasi H.B."/>
        </authorList>
    </citation>
    <scope>NUCLEOTIDE SEQUENCE [LARGE SCALE GENOMIC DNA]</scope>
    <source>
        <strain evidence="2">ATCC 51142 / BH68</strain>
    </source>
</reference>
<dbReference type="InterPro" id="IPR025148">
    <property type="entry name" value="AtzG-like"/>
</dbReference>
<dbReference type="EMBL" id="CP000806">
    <property type="protein sequence ID" value="ACB52893.1"/>
    <property type="molecule type" value="Genomic_DNA"/>
</dbReference>
<keyword evidence="2" id="KW-1185">Reference proteome</keyword>
<dbReference type="AlphaFoldDB" id="B1WZZ4"/>
<dbReference type="KEGG" id="cyt:cce_3545"/>
<sequence>MNDHKMNIQEYIQQTSVIIELPIDSESMPGVIDNLTRIAEIAKLVTEFELPETVEAAPIFQP</sequence>
<evidence type="ECO:0000313" key="2">
    <source>
        <dbReference type="Proteomes" id="UP000001203"/>
    </source>
</evidence>
<organism evidence="1 2">
    <name type="scientific">Crocosphaera subtropica (strain ATCC 51142 / BH68)</name>
    <name type="common">Cyanothece sp. (strain ATCC 51142)</name>
    <dbReference type="NCBI Taxonomy" id="43989"/>
    <lineage>
        <taxon>Bacteria</taxon>
        <taxon>Bacillati</taxon>
        <taxon>Cyanobacteriota</taxon>
        <taxon>Cyanophyceae</taxon>
        <taxon>Oscillatoriophycideae</taxon>
        <taxon>Chroococcales</taxon>
        <taxon>Aphanothecaceae</taxon>
        <taxon>Crocosphaera</taxon>
        <taxon>Crocosphaera subtropica</taxon>
    </lineage>
</organism>
<proteinExistence type="predicted"/>
<dbReference type="RefSeq" id="WP_009545288.1">
    <property type="nucleotide sequence ID" value="NC_010546.1"/>
</dbReference>
<protein>
    <recommendedName>
        <fullName evidence="3">DUF4089 domain-containing protein</fullName>
    </recommendedName>
</protein>
<dbReference type="STRING" id="43989.cce_3545"/>
<evidence type="ECO:0008006" key="3">
    <source>
        <dbReference type="Google" id="ProtNLM"/>
    </source>
</evidence>
<dbReference type="OrthoDB" id="532581at2"/>
<dbReference type="Pfam" id="PF13318">
    <property type="entry name" value="AtzG-like"/>
    <property type="match status" value="1"/>
</dbReference>
<gene>
    <name evidence="1" type="ordered locus">cce_3545</name>
</gene>
<dbReference type="Proteomes" id="UP000001203">
    <property type="component" value="Chromosome circular"/>
</dbReference>